<evidence type="ECO:0000259" key="4">
    <source>
        <dbReference type="Pfam" id="PF20789"/>
    </source>
</evidence>
<accession>A0A921SPP8</accession>
<reference evidence="5" key="2">
    <citation type="submission" date="2021-09" db="EMBL/GenBank/DDBJ databases">
        <authorList>
            <person name="Gilroy R."/>
        </authorList>
    </citation>
    <scope>NUCLEOTIDE SEQUENCE</scope>
    <source>
        <strain evidence="5">ChiGjej5B5-7349</strain>
    </source>
</reference>
<dbReference type="PANTHER" id="PTHR11066:SF34">
    <property type="entry name" value="ACYL-COENZYME A THIOESTERASE 8"/>
    <property type="match status" value="1"/>
</dbReference>
<dbReference type="Proteomes" id="UP000784435">
    <property type="component" value="Unassembled WGS sequence"/>
</dbReference>
<feature type="domain" description="Acyl-CoA thioesterase-like C-terminal" evidence="4">
    <location>
        <begin position="153"/>
        <end position="259"/>
    </location>
</feature>
<dbReference type="InterPro" id="IPR049450">
    <property type="entry name" value="ACOT8-like_C"/>
</dbReference>
<feature type="domain" description="Acyl-CoA thioesterase-like N-terminal HotDog" evidence="3">
    <location>
        <begin position="29"/>
        <end position="104"/>
    </location>
</feature>
<dbReference type="CDD" id="cd03444">
    <property type="entry name" value="Thioesterase_II_repeat1"/>
    <property type="match status" value="1"/>
</dbReference>
<sequence length="260" mass="28323">MLDALLTLAESDPDSFEGEPRPGSRLPKTFGGQSFAQALAAACSTVDPARPPVSAQGLFLSAGDTEGRIGFDVERVRDGRSMDMRAVQAHQGHRQILRLTAAFQDPVDGFAHAVPAPQVPAPQDTRPLADVMEQHSSLDASGWRTEWAFLDLRYVEENLIDPSPLEGCQQMWLRLPEAGETRAEPWRLRCALAYVSDLGLLAASLVPHGRMLGAPDIPRATLTHSVHFHDDPEPGGWILIDQRSRWAGGGRGLSESTLYS</sequence>
<proteinExistence type="inferred from homology"/>
<dbReference type="EMBL" id="DYUK01000238">
    <property type="protein sequence ID" value="HJG80939.1"/>
    <property type="molecule type" value="Genomic_DNA"/>
</dbReference>
<dbReference type="AlphaFoldDB" id="A0A921SPP8"/>
<reference evidence="5" key="1">
    <citation type="journal article" date="2021" name="PeerJ">
        <title>Extensive microbial diversity within the chicken gut microbiome revealed by metagenomics and culture.</title>
        <authorList>
            <person name="Gilroy R."/>
            <person name="Ravi A."/>
            <person name="Getino M."/>
            <person name="Pursley I."/>
            <person name="Horton D.L."/>
            <person name="Alikhan N.F."/>
            <person name="Baker D."/>
            <person name="Gharbi K."/>
            <person name="Hall N."/>
            <person name="Watson M."/>
            <person name="Adriaenssens E.M."/>
            <person name="Foster-Nyarko E."/>
            <person name="Jarju S."/>
            <person name="Secka A."/>
            <person name="Antonio M."/>
            <person name="Oren A."/>
            <person name="Chaudhuri R.R."/>
            <person name="La Ragione R."/>
            <person name="Hildebrand F."/>
            <person name="Pallen M.J."/>
        </authorList>
    </citation>
    <scope>NUCLEOTIDE SEQUENCE</scope>
    <source>
        <strain evidence="5">ChiGjej5B5-7349</strain>
    </source>
</reference>
<dbReference type="InterPro" id="IPR029069">
    <property type="entry name" value="HotDog_dom_sf"/>
</dbReference>
<evidence type="ECO:0000256" key="1">
    <source>
        <dbReference type="ARBA" id="ARBA00006538"/>
    </source>
</evidence>
<dbReference type="PANTHER" id="PTHR11066">
    <property type="entry name" value="ACYL-COA THIOESTERASE"/>
    <property type="match status" value="1"/>
</dbReference>
<dbReference type="CDD" id="cd03445">
    <property type="entry name" value="Thioesterase_II_repeat2"/>
    <property type="match status" value="1"/>
</dbReference>
<dbReference type="Pfam" id="PF20789">
    <property type="entry name" value="4HBT_3C"/>
    <property type="match status" value="1"/>
</dbReference>
<name>A0A921SPP8_9MICO</name>
<evidence type="ECO:0000313" key="6">
    <source>
        <dbReference type="Proteomes" id="UP000784435"/>
    </source>
</evidence>
<dbReference type="SUPFAM" id="SSF54637">
    <property type="entry name" value="Thioesterase/thiol ester dehydrase-isomerase"/>
    <property type="match status" value="2"/>
</dbReference>
<evidence type="ECO:0000259" key="3">
    <source>
        <dbReference type="Pfam" id="PF13622"/>
    </source>
</evidence>
<keyword evidence="2" id="KW-0378">Hydrolase</keyword>
<dbReference type="GO" id="GO:0009062">
    <property type="term" value="P:fatty acid catabolic process"/>
    <property type="evidence" value="ECO:0007669"/>
    <property type="project" value="TreeGrafter"/>
</dbReference>
<dbReference type="GO" id="GO:0047617">
    <property type="term" value="F:fatty acyl-CoA hydrolase activity"/>
    <property type="evidence" value="ECO:0007669"/>
    <property type="project" value="InterPro"/>
</dbReference>
<dbReference type="Pfam" id="PF13622">
    <property type="entry name" value="4HBT_3"/>
    <property type="match status" value="1"/>
</dbReference>
<gene>
    <name evidence="5" type="ORF">K8V08_11065</name>
</gene>
<evidence type="ECO:0000256" key="2">
    <source>
        <dbReference type="ARBA" id="ARBA00022801"/>
    </source>
</evidence>
<dbReference type="InterPro" id="IPR042171">
    <property type="entry name" value="Acyl-CoA_hotdog"/>
</dbReference>
<protein>
    <submittedName>
        <fullName evidence="5">Thioesterase family protein</fullName>
    </submittedName>
</protein>
<organism evidence="5 6">
    <name type="scientific">Brevibacterium senegalense</name>
    <dbReference type="NCBI Taxonomy" id="1033736"/>
    <lineage>
        <taxon>Bacteria</taxon>
        <taxon>Bacillati</taxon>
        <taxon>Actinomycetota</taxon>
        <taxon>Actinomycetes</taxon>
        <taxon>Micrococcales</taxon>
        <taxon>Brevibacteriaceae</taxon>
        <taxon>Brevibacterium</taxon>
    </lineage>
</organism>
<comment type="similarity">
    <text evidence="1">Belongs to the C/M/P thioester hydrolase family.</text>
</comment>
<dbReference type="GO" id="GO:0006637">
    <property type="term" value="P:acyl-CoA metabolic process"/>
    <property type="evidence" value="ECO:0007669"/>
    <property type="project" value="InterPro"/>
</dbReference>
<dbReference type="InterPro" id="IPR003703">
    <property type="entry name" value="Acyl_CoA_thio"/>
</dbReference>
<evidence type="ECO:0000313" key="5">
    <source>
        <dbReference type="EMBL" id="HJG80939.1"/>
    </source>
</evidence>
<dbReference type="InterPro" id="IPR049449">
    <property type="entry name" value="TesB_ACOT8-like_N"/>
</dbReference>
<dbReference type="Gene3D" id="2.40.160.210">
    <property type="entry name" value="Acyl-CoA thioesterase, double hotdog domain"/>
    <property type="match status" value="1"/>
</dbReference>
<feature type="non-terminal residue" evidence="5">
    <location>
        <position position="260"/>
    </location>
</feature>
<comment type="caution">
    <text evidence="5">The sequence shown here is derived from an EMBL/GenBank/DDBJ whole genome shotgun (WGS) entry which is preliminary data.</text>
</comment>